<feature type="domain" description="PAS" evidence="1">
    <location>
        <begin position="181"/>
        <end position="247"/>
    </location>
</feature>
<dbReference type="SMART" id="SM00421">
    <property type="entry name" value="HTH_LUXR"/>
    <property type="match status" value="1"/>
</dbReference>
<dbReference type="EMBL" id="JBHUEJ010000036">
    <property type="protein sequence ID" value="MFD1711957.1"/>
    <property type="molecule type" value="Genomic_DNA"/>
</dbReference>
<dbReference type="SMART" id="SM00091">
    <property type="entry name" value="PAS"/>
    <property type="match status" value="1"/>
</dbReference>
<sequence>MPAESGHVAGLLYDGILSPGDWYAALDALRGELGASVFHFFTLDHASGAVLQSVDNQASCEMNERKLREYEAHFIASDIRMGILNHLPVGSVMLDHEHITARTMSRNAFYCDYLGTSGFRHTLGAQIRNNGATSDFLGFLRTTDRRTYGVQDKALMDRLMGDLSRATRLRMQAGELSARAALGLAALQTLPQAVFVVDGQRRIHHANAAGERLLSQPGALSTRHGVLRCPEPAEQERLAALVQAACTSPPAGGALLVGGAVRHVVSVLPLRGSHACASLRQMPMVLVAVAAPGDALHLSAAQLADLLGLSLTEARLVRMLATGKTVKDFATLEATSWHTARTHLKNALRKTGCHRQAELVQLVRALLTA</sequence>
<dbReference type="InterPro" id="IPR000014">
    <property type="entry name" value="PAS"/>
</dbReference>
<dbReference type="Proteomes" id="UP001597304">
    <property type="component" value="Unassembled WGS sequence"/>
</dbReference>
<reference evidence="4" key="1">
    <citation type="journal article" date="2019" name="Int. J. Syst. Evol. Microbiol.">
        <title>The Global Catalogue of Microorganisms (GCM) 10K type strain sequencing project: providing services to taxonomists for standard genome sequencing and annotation.</title>
        <authorList>
            <consortium name="The Broad Institute Genomics Platform"/>
            <consortium name="The Broad Institute Genome Sequencing Center for Infectious Disease"/>
            <person name="Wu L."/>
            <person name="Ma J."/>
        </authorList>
    </citation>
    <scope>NUCLEOTIDE SEQUENCE [LARGE SCALE GENOMIC DNA]</scope>
    <source>
        <strain evidence="4">LMG 29247</strain>
    </source>
</reference>
<gene>
    <name evidence="3" type="ORF">ACFSF0_15205</name>
</gene>
<feature type="domain" description="HTH luxR-type" evidence="2">
    <location>
        <begin position="306"/>
        <end position="363"/>
    </location>
</feature>
<dbReference type="InterPro" id="IPR000792">
    <property type="entry name" value="Tscrpt_reg_LuxR_C"/>
</dbReference>
<evidence type="ECO:0000313" key="4">
    <source>
        <dbReference type="Proteomes" id="UP001597304"/>
    </source>
</evidence>
<dbReference type="SUPFAM" id="SSF46894">
    <property type="entry name" value="C-terminal effector domain of the bipartite response regulators"/>
    <property type="match status" value="1"/>
</dbReference>
<evidence type="ECO:0000313" key="3">
    <source>
        <dbReference type="EMBL" id="MFD1711957.1"/>
    </source>
</evidence>
<dbReference type="InterPro" id="IPR016032">
    <property type="entry name" value="Sig_transdc_resp-reg_C-effctor"/>
</dbReference>
<accession>A0ABW4KXT7</accession>
<dbReference type="Gene3D" id="1.10.10.10">
    <property type="entry name" value="Winged helix-like DNA-binding domain superfamily/Winged helix DNA-binding domain"/>
    <property type="match status" value="1"/>
</dbReference>
<dbReference type="Pfam" id="PF13188">
    <property type="entry name" value="PAS_8"/>
    <property type="match status" value="1"/>
</dbReference>
<evidence type="ECO:0000259" key="2">
    <source>
        <dbReference type="SMART" id="SM00421"/>
    </source>
</evidence>
<name>A0ABW4KXT7_9BURK</name>
<proteinExistence type="predicted"/>
<dbReference type="RefSeq" id="WP_147912443.1">
    <property type="nucleotide sequence ID" value="NZ_JBHUEJ010000036.1"/>
</dbReference>
<dbReference type="InterPro" id="IPR036388">
    <property type="entry name" value="WH-like_DNA-bd_sf"/>
</dbReference>
<organism evidence="3 4">
    <name type="scientific">Ottowia flava</name>
    <dbReference type="NCBI Taxonomy" id="2675430"/>
    <lineage>
        <taxon>Bacteria</taxon>
        <taxon>Pseudomonadati</taxon>
        <taxon>Pseudomonadota</taxon>
        <taxon>Betaproteobacteria</taxon>
        <taxon>Burkholderiales</taxon>
        <taxon>Comamonadaceae</taxon>
        <taxon>Ottowia</taxon>
    </lineage>
</organism>
<comment type="caution">
    <text evidence="3">The sequence shown here is derived from an EMBL/GenBank/DDBJ whole genome shotgun (WGS) entry which is preliminary data.</text>
</comment>
<keyword evidence="4" id="KW-1185">Reference proteome</keyword>
<evidence type="ECO:0000259" key="1">
    <source>
        <dbReference type="SMART" id="SM00091"/>
    </source>
</evidence>
<protein>
    <submittedName>
        <fullName evidence="3">Helix-turn-helix transcriptional regulator</fullName>
    </submittedName>
</protein>